<keyword evidence="1" id="KW-0175">Coiled coil</keyword>
<protein>
    <submittedName>
        <fullName evidence="2">Uncharacterized protein</fullName>
    </submittedName>
</protein>
<dbReference type="Proteomes" id="UP000187283">
    <property type="component" value="Unassembled WGS sequence"/>
</dbReference>
<dbReference type="OrthoDB" id="10368222at2759"/>
<evidence type="ECO:0000313" key="2">
    <source>
        <dbReference type="EMBL" id="OMJ18189.1"/>
    </source>
</evidence>
<dbReference type="AlphaFoldDB" id="A0A1R1XUH2"/>
<keyword evidence="3" id="KW-1185">Reference proteome</keyword>
<comment type="caution">
    <text evidence="2">The sequence shown here is derived from an EMBL/GenBank/DDBJ whole genome shotgun (WGS) entry which is preliminary data.</text>
</comment>
<organism evidence="2 3">
    <name type="scientific">Smittium culicis</name>
    <dbReference type="NCBI Taxonomy" id="133412"/>
    <lineage>
        <taxon>Eukaryota</taxon>
        <taxon>Fungi</taxon>
        <taxon>Fungi incertae sedis</taxon>
        <taxon>Zoopagomycota</taxon>
        <taxon>Kickxellomycotina</taxon>
        <taxon>Harpellomycetes</taxon>
        <taxon>Harpellales</taxon>
        <taxon>Legeriomycetaceae</taxon>
        <taxon>Smittium</taxon>
    </lineage>
</organism>
<name>A0A1R1XUH2_9FUNG</name>
<gene>
    <name evidence="2" type="ORF">AYI70_g5504</name>
</gene>
<evidence type="ECO:0000313" key="3">
    <source>
        <dbReference type="Proteomes" id="UP000187283"/>
    </source>
</evidence>
<proteinExistence type="predicted"/>
<accession>A0A1R1XUH2</accession>
<reference evidence="2 3" key="1">
    <citation type="submission" date="2017-01" db="EMBL/GenBank/DDBJ databases">
        <authorList>
            <person name="Mah S.A."/>
            <person name="Swanson W.J."/>
            <person name="Moy G.W."/>
            <person name="Vacquier V.D."/>
        </authorList>
    </citation>
    <scope>NUCLEOTIDE SEQUENCE [LARGE SCALE GENOMIC DNA]</scope>
    <source>
        <strain evidence="2 3">GSMNP</strain>
    </source>
</reference>
<dbReference type="EMBL" id="LSSN01001817">
    <property type="protein sequence ID" value="OMJ18189.1"/>
    <property type="molecule type" value="Genomic_DNA"/>
</dbReference>
<feature type="coiled-coil region" evidence="1">
    <location>
        <begin position="159"/>
        <end position="186"/>
    </location>
</feature>
<evidence type="ECO:0000256" key="1">
    <source>
        <dbReference type="SAM" id="Coils"/>
    </source>
</evidence>
<sequence>MNPNSIEDPVSSAQKLLFDALYESYDPKVCLKEASNFAQQISRTALLSDNLSKTKISPIYHQNPVTDKVDINRPLNEAGANSANTPAPSDNHTIANINNPENYFHFHTLQSAVATSNQLLIDGLNDAKRKIQSLKIGQPASKINQFTNLAESIISSEKNSIYSSKKKELEHNLKLLESQHKQFMLNFFAEFNKTS</sequence>